<protein>
    <submittedName>
        <fullName evidence="1">Uncharacterized protein</fullName>
    </submittedName>
</protein>
<evidence type="ECO:0000313" key="2">
    <source>
        <dbReference type="Proteomes" id="UP000001822"/>
    </source>
</evidence>
<dbReference type="KEGG" id="chu:CHU_0817"/>
<organism evidence="1 2">
    <name type="scientific">Cytophaga hutchinsonii (strain ATCC 33406 / DSM 1761 / CIP 103989 / NBRC 15051 / NCIMB 9469 / D465)</name>
    <dbReference type="NCBI Taxonomy" id="269798"/>
    <lineage>
        <taxon>Bacteria</taxon>
        <taxon>Pseudomonadati</taxon>
        <taxon>Bacteroidota</taxon>
        <taxon>Cytophagia</taxon>
        <taxon>Cytophagales</taxon>
        <taxon>Cytophagaceae</taxon>
        <taxon>Cytophaga</taxon>
    </lineage>
</organism>
<name>A0A6N4SP90_CYTH3</name>
<dbReference type="EMBL" id="CP000383">
    <property type="protein sequence ID" value="ABG58104.1"/>
    <property type="molecule type" value="Genomic_DNA"/>
</dbReference>
<gene>
    <name evidence="1" type="ordered locus">CHU_0817</name>
</gene>
<dbReference type="RefSeq" id="WP_011584220.1">
    <property type="nucleotide sequence ID" value="NC_008255.1"/>
</dbReference>
<evidence type="ECO:0000313" key="1">
    <source>
        <dbReference type="EMBL" id="ABG58104.1"/>
    </source>
</evidence>
<accession>A0A6N4SP90</accession>
<dbReference type="Proteomes" id="UP000001822">
    <property type="component" value="Chromosome"/>
</dbReference>
<sequence length="164" mass="18992">MNIEITYKCKNNTLTTSFELTSQQYYETIEEGENYEDDCIPKYDQTMDYIIAFDSTVTEELLEYSILKIQNSIKSNKNITTTYFGNESQLIHSISDTGWELIIQSIRIAENCIAITRMERADSKSSWTNISYSTGLNYKNEQSGKEIWYSAGKGEYIRKDIISD</sequence>
<keyword evidence="2" id="KW-1185">Reference proteome</keyword>
<proteinExistence type="predicted"/>
<reference evidence="1 2" key="1">
    <citation type="journal article" date="2007" name="Appl. Environ. Microbiol.">
        <title>Genome sequence of the cellulolytic gliding bacterium Cytophaga hutchinsonii.</title>
        <authorList>
            <person name="Xie G."/>
            <person name="Bruce D.C."/>
            <person name="Challacombe J.F."/>
            <person name="Chertkov O."/>
            <person name="Detter J.C."/>
            <person name="Gilna P."/>
            <person name="Han C.S."/>
            <person name="Lucas S."/>
            <person name="Misra M."/>
            <person name="Myers G.L."/>
            <person name="Richardson P."/>
            <person name="Tapia R."/>
            <person name="Thayer N."/>
            <person name="Thompson L.S."/>
            <person name="Brettin T.S."/>
            <person name="Henrissat B."/>
            <person name="Wilson D.B."/>
            <person name="McBride M.J."/>
        </authorList>
    </citation>
    <scope>NUCLEOTIDE SEQUENCE [LARGE SCALE GENOMIC DNA]</scope>
    <source>
        <strain evidence="2">ATCC 33406 / DSM 1761 / CIP 103989 / NBRC 15051 / NCIMB 9469 / D465</strain>
    </source>
</reference>
<dbReference type="OrthoDB" id="514957at2"/>
<dbReference type="AlphaFoldDB" id="A0A6N4SP90"/>